<dbReference type="SMART" id="SM01177">
    <property type="entry name" value="DUF4210"/>
    <property type="match status" value="1"/>
</dbReference>
<dbReference type="InterPro" id="IPR051506">
    <property type="entry name" value="ATOS_Transcription_Regulators"/>
</dbReference>
<name>A0A0R3W931_TAEAS</name>
<dbReference type="WBParaSite" id="TASK_0000692401-mRNA-1">
    <property type="protein sequence ID" value="TASK_0000692401-mRNA-1"/>
    <property type="gene ID" value="TASK_0000692401"/>
</dbReference>
<dbReference type="AlphaFoldDB" id="A0A0R3W931"/>
<gene>
    <name evidence="3" type="ORF">TASK_LOCUS6925</name>
</gene>
<reference evidence="3 4" key="2">
    <citation type="submission" date="2018-11" db="EMBL/GenBank/DDBJ databases">
        <authorList>
            <consortium name="Pathogen Informatics"/>
        </authorList>
    </citation>
    <scope>NUCLEOTIDE SEQUENCE [LARGE SCALE GENOMIC DNA]</scope>
</reference>
<accession>A0A0R3W931</accession>
<dbReference type="InterPro" id="IPR025261">
    <property type="entry name" value="Atos-like_cons_dom"/>
</dbReference>
<evidence type="ECO:0000259" key="2">
    <source>
        <dbReference type="SMART" id="SM01177"/>
    </source>
</evidence>
<protein>
    <submittedName>
        <fullName evidence="5">DUF4210 domain-containing protein</fullName>
    </submittedName>
</protein>
<feature type="domain" description="Atos-like conserved" evidence="2">
    <location>
        <begin position="1"/>
        <end position="52"/>
    </location>
</feature>
<reference evidence="5" key="1">
    <citation type="submission" date="2016-03" db="UniProtKB">
        <authorList>
            <consortium name="WormBaseParasite"/>
        </authorList>
    </citation>
    <scope>IDENTIFICATION</scope>
</reference>
<dbReference type="Proteomes" id="UP000282613">
    <property type="component" value="Unassembled WGS sequence"/>
</dbReference>
<evidence type="ECO:0000256" key="1">
    <source>
        <dbReference type="ARBA" id="ARBA00034497"/>
    </source>
</evidence>
<dbReference type="OrthoDB" id="6273155at2759"/>
<evidence type="ECO:0000313" key="5">
    <source>
        <dbReference type="WBParaSite" id="TASK_0000692401-mRNA-1"/>
    </source>
</evidence>
<dbReference type="InterPro" id="IPR033473">
    <property type="entry name" value="Atos-like_C"/>
</dbReference>
<proteinExistence type="inferred from homology"/>
<sequence>MLNGRIPPKGMVEGFSLGIGASGSFFPVHVKLPVVAYFFQLSDDDNTPSPYLGHVDLTGLANKRGYHVPHKGLIQLTLFNPSHSVLKMFVIQYNLEDMPANSQTFLRQRTVYMPISDDDDEGNNATNLPSDLVSCVFKKGKAGGLEKRQLSPLNATSEPLPIFLRSVVHLRFHTTKSNNLYLHTDIRLIFSRDTFEFDPRVATYRMHSFIDGPNNPRYSPKTC</sequence>
<comment type="similarity">
    <text evidence="1">Belongs to the ATOS family.</text>
</comment>
<keyword evidence="4" id="KW-1185">Reference proteome</keyword>
<dbReference type="EMBL" id="UYRS01018551">
    <property type="protein sequence ID" value="VDK37552.1"/>
    <property type="molecule type" value="Genomic_DNA"/>
</dbReference>
<organism evidence="5">
    <name type="scientific">Taenia asiatica</name>
    <name type="common">Asian tapeworm</name>
    <dbReference type="NCBI Taxonomy" id="60517"/>
    <lineage>
        <taxon>Eukaryota</taxon>
        <taxon>Metazoa</taxon>
        <taxon>Spiralia</taxon>
        <taxon>Lophotrochozoa</taxon>
        <taxon>Platyhelminthes</taxon>
        <taxon>Cestoda</taxon>
        <taxon>Eucestoda</taxon>
        <taxon>Cyclophyllidea</taxon>
        <taxon>Taeniidae</taxon>
        <taxon>Taenia</taxon>
    </lineage>
</organism>
<dbReference type="Pfam" id="PF13915">
    <property type="entry name" value="DUF4210"/>
    <property type="match status" value="1"/>
</dbReference>
<dbReference type="PANTHER" id="PTHR13199:SF11">
    <property type="entry name" value="PROTEIN ATOSSA"/>
    <property type="match status" value="1"/>
</dbReference>
<dbReference type="PANTHER" id="PTHR13199">
    <property type="entry name" value="GH03947P"/>
    <property type="match status" value="1"/>
</dbReference>
<evidence type="ECO:0000313" key="3">
    <source>
        <dbReference type="EMBL" id="VDK37552.1"/>
    </source>
</evidence>
<dbReference type="Pfam" id="PF13889">
    <property type="entry name" value="Chromosome_seg"/>
    <property type="match status" value="1"/>
</dbReference>
<evidence type="ECO:0000313" key="4">
    <source>
        <dbReference type="Proteomes" id="UP000282613"/>
    </source>
</evidence>